<keyword evidence="3" id="KW-0548">Nucleotidyltransferase</keyword>
<reference evidence="3 4" key="1">
    <citation type="submission" date="2018-01" db="EMBL/GenBank/DDBJ databases">
        <title>Co-occurrence of chitin degradation, pigmentation and bioactivity in marine Pseudoalteromonas.</title>
        <authorList>
            <person name="Paulsen S."/>
            <person name="Gram L."/>
            <person name="Machado H."/>
        </authorList>
    </citation>
    <scope>NUCLEOTIDE SEQUENCE [LARGE SCALE GENOMIC DNA]</scope>
    <source>
        <strain evidence="3 4">S3663</strain>
    </source>
</reference>
<dbReference type="GO" id="GO:0003964">
    <property type="term" value="F:RNA-directed DNA polymerase activity"/>
    <property type="evidence" value="ECO:0007669"/>
    <property type="project" value="UniProtKB-KW"/>
</dbReference>
<dbReference type="InterPro" id="IPR000477">
    <property type="entry name" value="RT_dom"/>
</dbReference>
<keyword evidence="3" id="KW-0808">Transferase</keyword>
<name>A0A5R9Q239_9GAMM</name>
<dbReference type="CDD" id="cd01646">
    <property type="entry name" value="RT_Bac_retron_I"/>
    <property type="match status" value="1"/>
</dbReference>
<dbReference type="SUPFAM" id="SSF56672">
    <property type="entry name" value="DNA/RNA polymerases"/>
    <property type="match status" value="1"/>
</dbReference>
<comment type="caution">
    <text evidence="3">The sequence shown here is derived from an EMBL/GenBank/DDBJ whole genome shotgun (WGS) entry which is preliminary data.</text>
</comment>
<evidence type="ECO:0000313" key="3">
    <source>
        <dbReference type="EMBL" id="TLX47220.1"/>
    </source>
</evidence>
<comment type="similarity">
    <text evidence="1">Belongs to the bacterial reverse transcriptase family.</text>
</comment>
<organism evidence="3 4">
    <name type="scientific">Pseudoalteromonas phenolica</name>
    <dbReference type="NCBI Taxonomy" id="161398"/>
    <lineage>
        <taxon>Bacteria</taxon>
        <taxon>Pseudomonadati</taxon>
        <taxon>Pseudomonadota</taxon>
        <taxon>Gammaproteobacteria</taxon>
        <taxon>Alteromonadales</taxon>
        <taxon>Pseudoalteromonadaceae</taxon>
        <taxon>Pseudoalteromonas</taxon>
    </lineage>
</organism>
<dbReference type="EMBL" id="PPSW01000014">
    <property type="protein sequence ID" value="TLX47220.1"/>
    <property type="molecule type" value="Genomic_DNA"/>
</dbReference>
<dbReference type="RefSeq" id="WP_138481197.1">
    <property type="nucleotide sequence ID" value="NZ_PPSW01000014.1"/>
</dbReference>
<dbReference type="OrthoDB" id="9780724at2"/>
<evidence type="ECO:0000313" key="4">
    <source>
        <dbReference type="Proteomes" id="UP000309186"/>
    </source>
</evidence>
<dbReference type="InterPro" id="IPR043502">
    <property type="entry name" value="DNA/RNA_pol_sf"/>
</dbReference>
<proteinExistence type="inferred from homology"/>
<dbReference type="InterPro" id="IPR051083">
    <property type="entry name" value="GrpII_Intron_Splice-Mob/Def"/>
</dbReference>
<evidence type="ECO:0000256" key="1">
    <source>
        <dbReference type="ARBA" id="ARBA00034120"/>
    </source>
</evidence>
<dbReference type="Pfam" id="PF00078">
    <property type="entry name" value="RVT_1"/>
    <property type="match status" value="1"/>
</dbReference>
<dbReference type="PANTHER" id="PTHR34047:SF8">
    <property type="entry name" value="PROTEIN YKFC"/>
    <property type="match status" value="1"/>
</dbReference>
<keyword evidence="3" id="KW-0695">RNA-directed DNA polymerase</keyword>
<sequence length="541" mass="62552">MSKFRQYLKKSVENIIAHGDTDIFPFPIENLLFNDKQTETIDLLEKVHSSFEDYLSEYPVLHEKALQAVGYHGFRYGTQIDPLWNAYFLALVISISDEIETARIPTSKKKVFSYRYSYDKDKKYLFDREYNWSEFNKRAIELAKQKPVVLKCDISNFYPSVYHHRIENALRKATTNTESVKRIVKLLSKISKGVSYGLPVGGPAARILSELLLNRVDRLLLSEGIEFCRYADDYIIFTDSVEEAYGNLIYLCEKLTENEGLAIQKSKTQIMTSSEFLSLSEFGNPNDSNEDNIQADNFLKLRLFYDPYSPTADTDYDDLKSELEKFDIVGMLGKEISKSRINQALTRRLINSIKYLSPQQRKAAIYSLFGQRDEAKSNLDVLYPVFPSVMLLCRSIISDLDNDSRELIFEDLRNLLNNESYITKVPINLMYAVRILAHDKSEEADFALIKAYKNQVNPVITSEIILAMAQHDSDYWISDKLKSFSSLSRWEKRSLLISSYILGDEGQHWRDKVKGELPDIDTLLIKWFSERFNSNGWGTLL</sequence>
<dbReference type="AlphaFoldDB" id="A0A5R9Q239"/>
<dbReference type="PANTHER" id="PTHR34047">
    <property type="entry name" value="NUCLEAR INTRON MATURASE 1, MITOCHONDRIAL-RELATED"/>
    <property type="match status" value="1"/>
</dbReference>
<dbReference type="Proteomes" id="UP000309186">
    <property type="component" value="Unassembled WGS sequence"/>
</dbReference>
<dbReference type="PROSITE" id="PS50878">
    <property type="entry name" value="RT_POL"/>
    <property type="match status" value="1"/>
</dbReference>
<evidence type="ECO:0000259" key="2">
    <source>
        <dbReference type="PROSITE" id="PS50878"/>
    </source>
</evidence>
<accession>A0A5R9Q239</accession>
<protein>
    <submittedName>
        <fullName evidence="3">RNA-directed DNA polymerase</fullName>
    </submittedName>
</protein>
<feature type="domain" description="Reverse transcriptase" evidence="2">
    <location>
        <begin position="1"/>
        <end position="281"/>
    </location>
</feature>
<gene>
    <name evidence="3" type="ORF">C1E24_10485</name>
</gene>